<evidence type="ECO:0000256" key="1">
    <source>
        <dbReference type="ARBA" id="ARBA00000707"/>
    </source>
</evidence>
<organism evidence="6 7">
    <name type="scientific">Amphibalanus amphitrite</name>
    <name type="common">Striped barnacle</name>
    <name type="synonym">Balanus amphitrite</name>
    <dbReference type="NCBI Taxonomy" id="1232801"/>
    <lineage>
        <taxon>Eukaryota</taxon>
        <taxon>Metazoa</taxon>
        <taxon>Ecdysozoa</taxon>
        <taxon>Arthropoda</taxon>
        <taxon>Crustacea</taxon>
        <taxon>Multicrustacea</taxon>
        <taxon>Cirripedia</taxon>
        <taxon>Thoracica</taxon>
        <taxon>Thoracicalcarea</taxon>
        <taxon>Balanomorpha</taxon>
        <taxon>Balanoidea</taxon>
        <taxon>Balanidae</taxon>
        <taxon>Amphibalaninae</taxon>
        <taxon>Amphibalanus</taxon>
    </lineage>
</organism>
<comment type="catalytic activity">
    <reaction evidence="1">
        <text>Thiol-dependent hydrolysis of ester, thioester, amide, peptide and isopeptide bonds formed by the C-terminal Gly of ubiquitin (a 76-residue protein attached to proteins as an intracellular targeting signal).</text>
        <dbReference type="EC" id="3.4.19.12"/>
    </reaction>
</comment>
<dbReference type="InterPro" id="IPR050185">
    <property type="entry name" value="Ub_carboxyl-term_hydrolase"/>
</dbReference>
<evidence type="ECO:0000313" key="6">
    <source>
        <dbReference type="EMBL" id="KAF0310184.1"/>
    </source>
</evidence>
<dbReference type="EMBL" id="VIIS01000337">
    <property type="protein sequence ID" value="KAF0310184.1"/>
    <property type="molecule type" value="Genomic_DNA"/>
</dbReference>
<dbReference type="Pfam" id="PF00443">
    <property type="entry name" value="UCH"/>
    <property type="match status" value="1"/>
</dbReference>
<dbReference type="PANTHER" id="PTHR21646">
    <property type="entry name" value="UBIQUITIN CARBOXYL-TERMINAL HYDROLASE"/>
    <property type="match status" value="1"/>
</dbReference>
<gene>
    <name evidence="6" type="primary">USP8_6</name>
    <name evidence="6" type="ORF">FJT64_002038</name>
</gene>
<comment type="caution">
    <text evidence="6">The sequence shown here is derived from an EMBL/GenBank/DDBJ whole genome shotgun (WGS) entry which is preliminary data.</text>
</comment>
<dbReference type="SUPFAM" id="SSF54001">
    <property type="entry name" value="Cysteine proteinases"/>
    <property type="match status" value="1"/>
</dbReference>
<dbReference type="Proteomes" id="UP000440578">
    <property type="component" value="Unassembled WGS sequence"/>
</dbReference>
<evidence type="ECO:0000256" key="3">
    <source>
        <dbReference type="SAM" id="MobiDB-lite"/>
    </source>
</evidence>
<dbReference type="InterPro" id="IPR038765">
    <property type="entry name" value="Papain-like_cys_pep_sf"/>
</dbReference>
<dbReference type="AlphaFoldDB" id="A0A6A4X2D0"/>
<evidence type="ECO:0000313" key="7">
    <source>
        <dbReference type="Proteomes" id="UP000440578"/>
    </source>
</evidence>
<keyword evidence="7" id="KW-1185">Reference proteome</keyword>
<feature type="chain" id="PRO_5025496137" description="ubiquitinyl hydrolase 1" evidence="4">
    <location>
        <begin position="24"/>
        <end position="315"/>
    </location>
</feature>
<dbReference type="OrthoDB" id="6378134at2759"/>
<dbReference type="GO" id="GO:0016579">
    <property type="term" value="P:protein deubiquitination"/>
    <property type="evidence" value="ECO:0007669"/>
    <property type="project" value="InterPro"/>
</dbReference>
<proteinExistence type="predicted"/>
<accession>A0A6A4X2D0</accession>
<sequence>MEMQDAHEFIILLLSWLHDDLNAVTTTGELPPRPPAEGLPNIKAGEAAWCDFQRYNSSIVTQLFHGLHKSTLLCTGCGSESVTFETFSLLSLPLAIGKSNLTQCLDEYVRGDLITDWTCPKCQCRCDVHKKLDLWWLPPIVILHLKRFSFAGGTARKNHAQVTFPLRDLDLSRLAVGSHPNTYRLVYDLYGVVEHHGSQDSGHYTAYSFNHPADSWFFMDDSKVRECSAASVRDATAYLLCYRARERHAPEGVFTGDDGAKSTAPAHGEWRTALVGSSTIRAPPPSRWRGGTASSAATRFDSAATRTADLGHGGG</sequence>
<feature type="region of interest" description="Disordered" evidence="3">
    <location>
        <begin position="276"/>
        <end position="315"/>
    </location>
</feature>
<dbReference type="InterPro" id="IPR028889">
    <property type="entry name" value="USP"/>
</dbReference>
<feature type="domain" description="USP" evidence="5">
    <location>
        <begin position="1"/>
        <end position="245"/>
    </location>
</feature>
<evidence type="ECO:0000256" key="2">
    <source>
        <dbReference type="ARBA" id="ARBA00012759"/>
    </source>
</evidence>
<dbReference type="InterPro" id="IPR001394">
    <property type="entry name" value="Peptidase_C19_UCH"/>
</dbReference>
<dbReference type="InterPro" id="IPR018200">
    <property type="entry name" value="USP_CS"/>
</dbReference>
<dbReference type="Gene3D" id="3.90.70.10">
    <property type="entry name" value="Cysteine proteinases"/>
    <property type="match status" value="1"/>
</dbReference>
<dbReference type="CDD" id="cd02674">
    <property type="entry name" value="Peptidase_C19R"/>
    <property type="match status" value="1"/>
</dbReference>
<keyword evidence="6" id="KW-0378">Hydrolase</keyword>
<evidence type="ECO:0000259" key="5">
    <source>
        <dbReference type="PROSITE" id="PS50235"/>
    </source>
</evidence>
<evidence type="ECO:0000256" key="4">
    <source>
        <dbReference type="SAM" id="SignalP"/>
    </source>
</evidence>
<name>A0A6A4X2D0_AMPAM</name>
<dbReference type="PROSITE" id="PS50235">
    <property type="entry name" value="USP_3"/>
    <property type="match status" value="1"/>
</dbReference>
<dbReference type="GO" id="GO:0004843">
    <property type="term" value="F:cysteine-type deubiquitinase activity"/>
    <property type="evidence" value="ECO:0007669"/>
    <property type="project" value="UniProtKB-EC"/>
</dbReference>
<feature type="signal peptide" evidence="4">
    <location>
        <begin position="1"/>
        <end position="23"/>
    </location>
</feature>
<protein>
    <recommendedName>
        <fullName evidence="2">ubiquitinyl hydrolase 1</fullName>
        <ecNumber evidence="2">3.4.19.12</ecNumber>
    </recommendedName>
</protein>
<dbReference type="PROSITE" id="PS00973">
    <property type="entry name" value="USP_2"/>
    <property type="match status" value="1"/>
</dbReference>
<reference evidence="6 7" key="1">
    <citation type="submission" date="2019-07" db="EMBL/GenBank/DDBJ databases">
        <title>Draft genome assembly of a fouling barnacle, Amphibalanus amphitrite (Darwin, 1854): The first reference genome for Thecostraca.</title>
        <authorList>
            <person name="Kim W."/>
        </authorList>
    </citation>
    <scope>NUCLEOTIDE SEQUENCE [LARGE SCALE GENOMIC DNA]</scope>
    <source>
        <strain evidence="6">SNU_AA5</strain>
        <tissue evidence="6">Soma without cirri and trophi</tissue>
    </source>
</reference>
<dbReference type="EC" id="3.4.19.12" evidence="2"/>
<keyword evidence="4" id="KW-0732">Signal</keyword>